<protein>
    <submittedName>
        <fullName evidence="2">Uncharacterized protein</fullName>
    </submittedName>
</protein>
<name>A0ABQ5A672_9ASTR</name>
<keyword evidence="3" id="KW-1185">Reference proteome</keyword>
<dbReference type="Proteomes" id="UP001151760">
    <property type="component" value="Unassembled WGS sequence"/>
</dbReference>
<feature type="compositionally biased region" description="Basic and acidic residues" evidence="1">
    <location>
        <begin position="36"/>
        <end position="50"/>
    </location>
</feature>
<proteinExistence type="predicted"/>
<gene>
    <name evidence="2" type="ORF">Tco_0804179</name>
</gene>
<feature type="compositionally biased region" description="Basic and acidic residues" evidence="1">
    <location>
        <begin position="68"/>
        <end position="83"/>
    </location>
</feature>
<dbReference type="EMBL" id="BQNB010011945">
    <property type="protein sequence ID" value="GJS97211.1"/>
    <property type="molecule type" value="Genomic_DNA"/>
</dbReference>
<evidence type="ECO:0000313" key="3">
    <source>
        <dbReference type="Proteomes" id="UP001151760"/>
    </source>
</evidence>
<feature type="region of interest" description="Disordered" evidence="1">
    <location>
        <begin position="36"/>
        <end position="94"/>
    </location>
</feature>
<evidence type="ECO:0000313" key="2">
    <source>
        <dbReference type="EMBL" id="GJS97211.1"/>
    </source>
</evidence>
<organism evidence="2 3">
    <name type="scientific">Tanacetum coccineum</name>
    <dbReference type="NCBI Taxonomy" id="301880"/>
    <lineage>
        <taxon>Eukaryota</taxon>
        <taxon>Viridiplantae</taxon>
        <taxon>Streptophyta</taxon>
        <taxon>Embryophyta</taxon>
        <taxon>Tracheophyta</taxon>
        <taxon>Spermatophyta</taxon>
        <taxon>Magnoliopsida</taxon>
        <taxon>eudicotyledons</taxon>
        <taxon>Gunneridae</taxon>
        <taxon>Pentapetalae</taxon>
        <taxon>asterids</taxon>
        <taxon>campanulids</taxon>
        <taxon>Asterales</taxon>
        <taxon>Asteraceae</taxon>
        <taxon>Asteroideae</taxon>
        <taxon>Anthemideae</taxon>
        <taxon>Anthemidinae</taxon>
        <taxon>Tanacetum</taxon>
    </lineage>
</organism>
<reference evidence="2" key="2">
    <citation type="submission" date="2022-01" db="EMBL/GenBank/DDBJ databases">
        <authorList>
            <person name="Yamashiro T."/>
            <person name="Shiraishi A."/>
            <person name="Satake H."/>
            <person name="Nakayama K."/>
        </authorList>
    </citation>
    <scope>NUCLEOTIDE SEQUENCE</scope>
</reference>
<comment type="caution">
    <text evidence="2">The sequence shown here is derived from an EMBL/GenBank/DDBJ whole genome shotgun (WGS) entry which is preliminary data.</text>
</comment>
<sequence>MNEIENPCGDRNLLLYRTSNEYLLDQKFMFLSSKEKKLQDTGLEENHAEGAKSNPEKGSPAVYHNKAHREDQSDPVEKSHEDPTDGTNKRTFGRRLGEVCGKKLSKVLIETTGLI</sequence>
<accession>A0ABQ5A672</accession>
<evidence type="ECO:0000256" key="1">
    <source>
        <dbReference type="SAM" id="MobiDB-lite"/>
    </source>
</evidence>
<reference evidence="2" key="1">
    <citation type="journal article" date="2022" name="Int. J. Mol. Sci.">
        <title>Draft Genome of Tanacetum Coccineum: Genomic Comparison of Closely Related Tanacetum-Family Plants.</title>
        <authorList>
            <person name="Yamashiro T."/>
            <person name="Shiraishi A."/>
            <person name="Nakayama K."/>
            <person name="Satake H."/>
        </authorList>
    </citation>
    <scope>NUCLEOTIDE SEQUENCE</scope>
</reference>